<dbReference type="AlphaFoldDB" id="A0AAV4VSV2"/>
<proteinExistence type="predicted"/>
<dbReference type="EMBL" id="BPLR01015095">
    <property type="protein sequence ID" value="GIY73536.1"/>
    <property type="molecule type" value="Genomic_DNA"/>
</dbReference>
<gene>
    <name evidence="1" type="ORF">CEXT_120451</name>
</gene>
<protein>
    <submittedName>
        <fullName evidence="1">Uncharacterized protein</fullName>
    </submittedName>
</protein>
<evidence type="ECO:0000313" key="1">
    <source>
        <dbReference type="EMBL" id="GIY73536.1"/>
    </source>
</evidence>
<comment type="caution">
    <text evidence="1">The sequence shown here is derived from an EMBL/GenBank/DDBJ whole genome shotgun (WGS) entry which is preliminary data.</text>
</comment>
<name>A0AAV4VSV2_CAEEX</name>
<organism evidence="1 2">
    <name type="scientific">Caerostris extrusa</name>
    <name type="common">Bark spider</name>
    <name type="synonym">Caerostris bankana</name>
    <dbReference type="NCBI Taxonomy" id="172846"/>
    <lineage>
        <taxon>Eukaryota</taxon>
        <taxon>Metazoa</taxon>
        <taxon>Ecdysozoa</taxon>
        <taxon>Arthropoda</taxon>
        <taxon>Chelicerata</taxon>
        <taxon>Arachnida</taxon>
        <taxon>Araneae</taxon>
        <taxon>Araneomorphae</taxon>
        <taxon>Entelegynae</taxon>
        <taxon>Araneoidea</taxon>
        <taxon>Araneidae</taxon>
        <taxon>Caerostris</taxon>
    </lineage>
</organism>
<reference evidence="1 2" key="1">
    <citation type="submission" date="2021-06" db="EMBL/GenBank/DDBJ databases">
        <title>Caerostris extrusa draft genome.</title>
        <authorList>
            <person name="Kono N."/>
            <person name="Arakawa K."/>
        </authorList>
    </citation>
    <scope>NUCLEOTIDE SEQUENCE [LARGE SCALE GENOMIC DNA]</scope>
</reference>
<accession>A0AAV4VSV2</accession>
<dbReference type="Proteomes" id="UP001054945">
    <property type="component" value="Unassembled WGS sequence"/>
</dbReference>
<keyword evidence="2" id="KW-1185">Reference proteome</keyword>
<sequence>MLWICSNKSHCICSIRISHTHACHWEAKSSAGVRGRHRHRFYSFICQNPSRTMSIVRTKGFAAGCSCGSLSLRPTGCLFLKI</sequence>
<evidence type="ECO:0000313" key="2">
    <source>
        <dbReference type="Proteomes" id="UP001054945"/>
    </source>
</evidence>